<feature type="active site" description="Glycyl thioester intermediate" evidence="5">
    <location>
        <position position="1398"/>
    </location>
</feature>
<reference evidence="8" key="3">
    <citation type="journal article" date="2023" name="mSystems">
        <title>Charting the Lipopeptidome of Nonpathogenic Pseudomonas.</title>
        <authorList>
            <person name="Cesa-Luna C."/>
            <person name="Geudens N."/>
            <person name="Girard L."/>
            <person name="De Roo V."/>
            <person name="Maklad H.R."/>
            <person name="Martins J.C."/>
            <person name="Hofte M."/>
            <person name="De Mot R."/>
        </authorList>
    </citation>
    <scope>NUCLEOTIDE SEQUENCE</scope>
    <source>
        <strain evidence="8">COR51</strain>
    </source>
</reference>
<dbReference type="PANTHER" id="PTHR24373">
    <property type="entry name" value="SLIT RELATED LEUCINE-RICH REPEAT NEURONAL PROTEIN"/>
    <property type="match status" value="1"/>
</dbReference>
<feature type="region of interest" description="Disordered" evidence="6">
    <location>
        <begin position="368"/>
        <end position="395"/>
    </location>
</feature>
<dbReference type="InterPro" id="IPR050328">
    <property type="entry name" value="Dev_Immune_Receptor"/>
</dbReference>
<evidence type="ECO:0000313" key="8">
    <source>
        <dbReference type="EMBL" id="MCU7237436.1"/>
    </source>
</evidence>
<comment type="caution">
    <text evidence="8">The sequence shown here is derived from an EMBL/GenBank/DDBJ whole genome shotgun (WGS) entry which is preliminary data.</text>
</comment>
<evidence type="ECO:0000256" key="2">
    <source>
        <dbReference type="ARBA" id="ARBA00012483"/>
    </source>
</evidence>
<keyword evidence="3" id="KW-0732">Signal</keyword>
<keyword evidence="5" id="KW-1035">Host cytoplasm</keyword>
<keyword evidence="5" id="KW-0808">Transferase</keyword>
<dbReference type="PROSITE" id="PS51450">
    <property type="entry name" value="LRR"/>
    <property type="match status" value="1"/>
</dbReference>
<keyword evidence="4" id="KW-0843">Virulence</keyword>
<dbReference type="InterPro" id="IPR029487">
    <property type="entry name" value="NEL_dom"/>
</dbReference>
<keyword evidence="5" id="KW-0833">Ubl conjugation pathway</keyword>
<keyword evidence="5" id="KW-0832">Ubl conjugation</keyword>
<evidence type="ECO:0000259" key="7">
    <source>
        <dbReference type="PROSITE" id="PS52053"/>
    </source>
</evidence>
<evidence type="ECO:0000256" key="4">
    <source>
        <dbReference type="ARBA" id="ARBA00023026"/>
    </source>
</evidence>
<dbReference type="Gene3D" id="1.20.58.360">
    <property type="entry name" value="Shigella T3SS effector IpaH defines"/>
    <property type="match status" value="1"/>
</dbReference>
<dbReference type="InterPro" id="IPR001611">
    <property type="entry name" value="Leu-rich_rpt"/>
</dbReference>
<proteinExistence type="inferred from homology"/>
<reference evidence="8" key="1">
    <citation type="journal article" date="2022" name="Microbiol. Spectr.">
        <title>An Nuclear Magnetic Resonance Fingerprint Matching Approach for the Identification and Structural Re-Evaluation of Pseudomonas Lipopeptides.</title>
        <authorList>
            <person name="De Roo V."/>
            <person name="Verleysen Y."/>
            <person name="Kovacs B."/>
            <person name="De Vleeschouwer M."/>
            <person name="Muangkaew P."/>
            <person name="Girard L."/>
            <person name="Hofte M."/>
            <person name="De Mot R."/>
            <person name="Madder A."/>
            <person name="Geudens N."/>
            <person name="Martins J.C."/>
        </authorList>
    </citation>
    <scope>NUCLEOTIDE SEQUENCE</scope>
    <source>
        <strain evidence="8">COR51</strain>
    </source>
</reference>
<evidence type="ECO:0000256" key="3">
    <source>
        <dbReference type="ARBA" id="ARBA00022729"/>
    </source>
</evidence>
<dbReference type="Pfam" id="PF20178">
    <property type="entry name" value="ToxA_N"/>
    <property type="match status" value="1"/>
</dbReference>
<dbReference type="Proteomes" id="UP001139994">
    <property type="component" value="Unassembled WGS sequence"/>
</dbReference>
<dbReference type="EC" id="2.3.2.27" evidence="2"/>
<comment type="catalytic activity">
    <reaction evidence="1">
        <text>S-ubiquitinyl-[E2 ubiquitin-conjugating enzyme]-L-cysteine + [acceptor protein]-L-lysine = [E2 ubiquitin-conjugating enzyme]-L-cysteine + N(6)-ubiquitinyl-[acceptor protein]-L-lysine.</text>
        <dbReference type="EC" id="2.3.2.27"/>
    </reaction>
</comment>
<dbReference type="EMBL" id="JAOSLA010000004">
    <property type="protein sequence ID" value="MCU7237436.1"/>
    <property type="molecule type" value="Genomic_DNA"/>
</dbReference>
<keyword evidence="9" id="KW-1185">Reference proteome</keyword>
<dbReference type="Pfam" id="PF14496">
    <property type="entry name" value="NEL"/>
    <property type="match status" value="1"/>
</dbReference>
<evidence type="ECO:0000256" key="1">
    <source>
        <dbReference type="ARBA" id="ARBA00000900"/>
    </source>
</evidence>
<reference evidence="8" key="2">
    <citation type="submission" date="2022-09" db="EMBL/GenBank/DDBJ databases">
        <authorList>
            <person name="Cesa-Luna C."/>
            <person name="Girard L."/>
            <person name="Lood C."/>
            <person name="Hofte M."/>
            <person name="De Mot R."/>
        </authorList>
    </citation>
    <scope>NUCLEOTIDE SEQUENCE</scope>
    <source>
        <strain evidence="8">COR51</strain>
    </source>
</reference>
<dbReference type="InterPro" id="IPR046673">
    <property type="entry name" value="ToxA_N"/>
</dbReference>
<dbReference type="SUPFAM" id="SSF52058">
    <property type="entry name" value="L domain-like"/>
    <property type="match status" value="1"/>
</dbReference>
<dbReference type="Gene3D" id="3.80.10.10">
    <property type="entry name" value="Ribonuclease Inhibitor"/>
    <property type="match status" value="1"/>
</dbReference>
<sequence length="1666" mass="186712">MHSIDPPYHQQQILRSLPGWTRHLHPSHAQRLLRRAHREHVKPDGQFADWFVQASPVRQTELREAIRQRTTSSKALAKALQGLQGITEFCEPLLKARLGVQVSMTEAQFKQQPFMQVQEGGIPDPGASHDIPNPPILTELPSGTATLTSLLEAALHNFEGMAEVGPFSTLQASVDDSTSIPGLSTSTFVSHCRALDLGKRYQQHLQGIYGGTRKGVLQPLWAQARRDELAVQALIAHMRGYLTDDGLQALRQLCATDQAPRFGTAMASVRTLSMLGIQLHDLWLLAANDQSNPPYIVYLPFDDDRPVQEFINLLALGRYLRRRLLEPDYRERFLEHVALKDRPEMARKLKARLFEGPRAEVIPLETPSPAFAETEPGTHPWHGQEATSETDDPSAPRPVRFPALAVHETAIAFPVWPKLFNDHVQRLQDDARGVAVPTADIDAKARRERLMLWGERGLTLLGVAAMFVPGLDVAMLAVGAYQIMGSIFHAFEAWSEGDNAQAVSQVESLLINVGSVVAIAGVAKLAKASGFVDWTESLWLDGEERLWHPQLEPYRSQVELPNELQPDDQGILQYGDRHFVELDDTLHEVRKDTAGDWRIRHPQDPKAYQPRLLGNGKGAWRMAHERPQEWPRLKLMRRLGPLCKGLSDDDLLAALDSSGLERGVLEQVHVDGKRPPPLLEDALRRLKADSTADDIIARTRQGRPLAAYKQFAISVLGELPGWPEDVVLEVFDGAEPMGSATRYGRNRLGDTVIQLTRSDLENGDLARIVLENLEEEMVVALLPEGTANEHRQQALQTLMADRLGTKRSSLFNSLYNTQSKLLSPVTSAIGRQFSSLPLQALDELVGQANTAERDSLLAGRVPLRIAEEARLLQARVRLDRAILGLYRDSLANTDSQIISDNLLARHPQWSAQQRYHAALADRSAAARLIGQQPMSTGFRSPMRLGDGRYGYPLSPGIFASRAERELHALYPGLTGREIRQLLGTLRARGSATEQIQVLRAQLAVLREQLGTWASAGANDWGEEVGAYYSTTADRLIRAWQRLDGETLYLSNIALDALPPLSTRFDHITTLELENLNVIEMPADFLQAFPSLRRVDVRSSPQLSGISVLQALRNAPQLRELRLSGARLGELPAIAHEVLPALTNLRSLEIPRNRLTLTLADLQMIAGLRLENLDLRANRIALDADMAGAFRSMRELRHLHLTSNPLGLSPDLSGLENLATLRLDSGQLQQWPTGLSTLMQRTPCMLREVDLSMNRIGQVPDFENLLNSPYFGHLLARRPNYRWRFNYNSLDENTRESLRVIGASVEEEAIAAPQPAPSPRFNWLSNASERQQATWNALFERDRNACLRDVVEQVGMSASALRQPRAFARQVWMLLDRAAASSRLRKRLNEVAAAFPVSCGDAGADGFGTLQTEVMVYDEAEGMETATPRLFQFFRRLFRRDQVNALAQDLYNARLARRDALRVLDAWQARPLGERGTRPALPALHRFDTLPDDVLHNGLGEGLDLIEIRLALRTRLSRRLDFPEPQQEMLYRQTAEVSAWTEDAVHDEVETRDASADSRRQWISRHPTWRRLLRREFSSRFGSLRRRWDVGVDYLEGNELDGTLDPTVVEALTQALDRSPLGEDGQPLRQAITSEHYIAGMNRMALGLEADEDALYLRLTTRRDPND</sequence>
<organism evidence="8 9">
    <name type="scientific">Pseudomonas peradeniyensis</name>
    <dbReference type="NCBI Taxonomy" id="2745488"/>
    <lineage>
        <taxon>Bacteria</taxon>
        <taxon>Pseudomonadati</taxon>
        <taxon>Pseudomonadota</taxon>
        <taxon>Gammaproteobacteria</taxon>
        <taxon>Pseudomonadales</taxon>
        <taxon>Pseudomonadaceae</taxon>
        <taxon>Pseudomonas</taxon>
    </lineage>
</organism>
<keyword evidence="5" id="KW-0964">Secreted</keyword>
<dbReference type="PANTHER" id="PTHR24373:SF275">
    <property type="entry name" value="TIR DOMAIN-CONTAINING PROTEIN"/>
    <property type="match status" value="1"/>
</dbReference>
<comment type="similarity">
    <text evidence="5">Belongs to the LRR-containing bacterial E3 ligase family.</text>
</comment>
<dbReference type="PROSITE" id="PS52053">
    <property type="entry name" value="NEL"/>
    <property type="match status" value="1"/>
</dbReference>
<accession>A0ABT2V6V2</accession>
<evidence type="ECO:0000256" key="6">
    <source>
        <dbReference type="SAM" id="MobiDB-lite"/>
    </source>
</evidence>
<name>A0ABT2V6V2_9PSED</name>
<protein>
    <recommendedName>
        <fullName evidence="2">RING-type E3 ubiquitin transferase</fullName>
        <ecNumber evidence="2">2.3.2.27</ecNumber>
    </recommendedName>
</protein>
<evidence type="ECO:0000256" key="5">
    <source>
        <dbReference type="PROSITE-ProRule" id="PRU01398"/>
    </source>
</evidence>
<dbReference type="InterPro" id="IPR032675">
    <property type="entry name" value="LRR_dom_sf"/>
</dbReference>
<evidence type="ECO:0000313" key="9">
    <source>
        <dbReference type="Proteomes" id="UP001139994"/>
    </source>
</evidence>
<gene>
    <name evidence="8" type="ORF">OC929_05185</name>
</gene>
<comment type="PTM">
    <text evidence="5">Ubiquitinated in the presence of host E1 ubiquitin-activating enzyme, E2 ubiquitin-conjugating enzyme and ubiquitin.</text>
</comment>
<dbReference type="RefSeq" id="WP_262950665.1">
    <property type="nucleotide sequence ID" value="NZ_JAOSLA010000004.1"/>
</dbReference>
<feature type="domain" description="NEL" evidence="7">
    <location>
        <begin position="1314"/>
        <end position="1666"/>
    </location>
</feature>